<evidence type="ECO:0000313" key="5">
    <source>
        <dbReference type="EMBL" id="GLT17524.1"/>
    </source>
</evidence>
<dbReference type="Gene3D" id="3.90.550.10">
    <property type="entry name" value="Spore Coat Polysaccharide Biosynthesis Protein SpsA, Chain A"/>
    <property type="match status" value="1"/>
</dbReference>
<keyword evidence="2" id="KW-0328">Glycosyltransferase</keyword>
<reference evidence="6" key="1">
    <citation type="journal article" date="2019" name="Int. J. Syst. Evol. Microbiol.">
        <title>The Global Catalogue of Microorganisms (GCM) 10K type strain sequencing project: providing services to taxonomists for standard genome sequencing and annotation.</title>
        <authorList>
            <consortium name="The Broad Institute Genomics Platform"/>
            <consortium name="The Broad Institute Genome Sequencing Center for Infectious Disease"/>
            <person name="Wu L."/>
            <person name="Ma J."/>
        </authorList>
    </citation>
    <scope>NUCLEOTIDE SEQUENCE [LARGE SCALE GENOMIC DNA]</scope>
    <source>
        <strain evidence="6">NBRC 108723</strain>
    </source>
</reference>
<dbReference type="InterPro" id="IPR001173">
    <property type="entry name" value="Glyco_trans_2-like"/>
</dbReference>
<protein>
    <recommendedName>
        <fullName evidence="4">Glycosyltransferase 2-like domain-containing protein</fullName>
    </recommendedName>
</protein>
<name>A0ABQ6EXH9_9VIBR</name>
<accession>A0ABQ6EXH9</accession>
<comment type="caution">
    <text evidence="5">The sequence shown here is derived from an EMBL/GenBank/DDBJ whole genome shotgun (WGS) entry which is preliminary data.</text>
</comment>
<keyword evidence="6" id="KW-1185">Reference proteome</keyword>
<dbReference type="SUPFAM" id="SSF53448">
    <property type="entry name" value="Nucleotide-diphospho-sugar transferases"/>
    <property type="match status" value="1"/>
</dbReference>
<sequence length="249" mass="29297">MNVYISVVNHGHDEMIITNSTLALLSKQFKVILKSNTPPSDKLRAYCIENKIILLHNNNKKGFGANNNEVFNYVICEFKPSKKDYFLILNPDVEIDTQSIIKLVEQAQKHDADISAINLFTDRSLNSYDNSIRRYPRLLSPLKSLLGIKRNDIYDKNNIKKPIKIEWAAGSFLLFKIDCFEQLHGFDEKYFMYFEDADICTRANQNDFDVYYFPDIKAIHYANHQNRKLFSKHFIWYVFSALYYQYKAQ</sequence>
<dbReference type="Pfam" id="PF00535">
    <property type="entry name" value="Glycos_transf_2"/>
    <property type="match status" value="1"/>
</dbReference>
<dbReference type="PANTHER" id="PTHR43179:SF12">
    <property type="entry name" value="GALACTOFURANOSYLTRANSFERASE GLFT2"/>
    <property type="match status" value="1"/>
</dbReference>
<evidence type="ECO:0000313" key="6">
    <source>
        <dbReference type="Proteomes" id="UP001157138"/>
    </source>
</evidence>
<evidence type="ECO:0000256" key="1">
    <source>
        <dbReference type="ARBA" id="ARBA00006739"/>
    </source>
</evidence>
<dbReference type="InterPro" id="IPR029044">
    <property type="entry name" value="Nucleotide-diphossugar_trans"/>
</dbReference>
<gene>
    <name evidence="5" type="ORF">GCM10007938_13010</name>
</gene>
<dbReference type="PANTHER" id="PTHR43179">
    <property type="entry name" value="RHAMNOSYLTRANSFERASE WBBL"/>
    <property type="match status" value="1"/>
</dbReference>
<dbReference type="EMBL" id="BSPW01000023">
    <property type="protein sequence ID" value="GLT17524.1"/>
    <property type="molecule type" value="Genomic_DNA"/>
</dbReference>
<dbReference type="RefSeq" id="WP_284191433.1">
    <property type="nucleotide sequence ID" value="NZ_BSPW01000023.1"/>
</dbReference>
<evidence type="ECO:0000256" key="3">
    <source>
        <dbReference type="ARBA" id="ARBA00022679"/>
    </source>
</evidence>
<dbReference type="Proteomes" id="UP001157138">
    <property type="component" value="Unassembled WGS sequence"/>
</dbReference>
<evidence type="ECO:0000256" key="2">
    <source>
        <dbReference type="ARBA" id="ARBA00022676"/>
    </source>
</evidence>
<keyword evidence="3" id="KW-0808">Transferase</keyword>
<comment type="similarity">
    <text evidence="1">Belongs to the glycosyltransferase 2 family.</text>
</comment>
<feature type="domain" description="Glycosyltransferase 2-like" evidence="4">
    <location>
        <begin position="28"/>
        <end position="160"/>
    </location>
</feature>
<proteinExistence type="inferred from homology"/>
<evidence type="ECO:0000259" key="4">
    <source>
        <dbReference type="Pfam" id="PF00535"/>
    </source>
</evidence>
<organism evidence="5 6">
    <name type="scientific">Vibrio zhanjiangensis</name>
    <dbReference type="NCBI Taxonomy" id="1046128"/>
    <lineage>
        <taxon>Bacteria</taxon>
        <taxon>Pseudomonadati</taxon>
        <taxon>Pseudomonadota</taxon>
        <taxon>Gammaproteobacteria</taxon>
        <taxon>Vibrionales</taxon>
        <taxon>Vibrionaceae</taxon>
        <taxon>Vibrio</taxon>
    </lineage>
</organism>